<keyword evidence="7" id="KW-1185">Reference proteome</keyword>
<dbReference type="InterPro" id="IPR050707">
    <property type="entry name" value="HTH_MetabolicPath_Reg"/>
</dbReference>
<dbReference type="Gene3D" id="3.30.450.40">
    <property type="match status" value="1"/>
</dbReference>
<dbReference type="InterPro" id="IPR029016">
    <property type="entry name" value="GAF-like_dom_sf"/>
</dbReference>
<dbReference type="SUPFAM" id="SSF46785">
    <property type="entry name" value="Winged helix' DNA-binding domain"/>
    <property type="match status" value="1"/>
</dbReference>
<name>A0A1M6UMZ6_PSETH</name>
<dbReference type="PANTHER" id="PTHR30136">
    <property type="entry name" value="HELIX-TURN-HELIX TRANSCRIPTIONAL REGULATOR, ICLR FAMILY"/>
    <property type="match status" value="1"/>
</dbReference>
<dbReference type="SUPFAM" id="SSF55781">
    <property type="entry name" value="GAF domain-like"/>
    <property type="match status" value="1"/>
</dbReference>
<dbReference type="EMBL" id="FRAP01000010">
    <property type="protein sequence ID" value="SHK70503.1"/>
    <property type="molecule type" value="Genomic_DNA"/>
</dbReference>
<dbReference type="InterPro" id="IPR014757">
    <property type="entry name" value="Tscrpt_reg_IclR_C"/>
</dbReference>
<evidence type="ECO:0000256" key="1">
    <source>
        <dbReference type="ARBA" id="ARBA00023015"/>
    </source>
</evidence>
<dbReference type="RefSeq" id="WP_073457670.1">
    <property type="nucleotide sequence ID" value="NZ_CALGVN010000048.1"/>
</dbReference>
<evidence type="ECO:0000259" key="5">
    <source>
        <dbReference type="PROSITE" id="PS51078"/>
    </source>
</evidence>
<evidence type="ECO:0000313" key="7">
    <source>
        <dbReference type="Proteomes" id="UP000184363"/>
    </source>
</evidence>
<proteinExistence type="predicted"/>
<keyword evidence="1" id="KW-0805">Transcription regulation</keyword>
<dbReference type="AlphaFoldDB" id="A0A1M6UMZ6"/>
<evidence type="ECO:0000313" key="6">
    <source>
        <dbReference type="EMBL" id="SHK70503.1"/>
    </source>
</evidence>
<evidence type="ECO:0000259" key="4">
    <source>
        <dbReference type="PROSITE" id="PS51077"/>
    </source>
</evidence>
<feature type="domain" description="IclR-ED" evidence="5">
    <location>
        <begin position="70"/>
        <end position="249"/>
    </location>
</feature>
<protein>
    <submittedName>
        <fullName evidence="6">Transcriptional regulator, IclR family</fullName>
    </submittedName>
</protein>
<dbReference type="Pfam" id="PF01614">
    <property type="entry name" value="IclR_C"/>
    <property type="match status" value="1"/>
</dbReference>
<dbReference type="GO" id="GO:0003700">
    <property type="term" value="F:DNA-binding transcription factor activity"/>
    <property type="evidence" value="ECO:0007669"/>
    <property type="project" value="TreeGrafter"/>
</dbReference>
<sequence length="257" mass="28048">MREGGPGPSVTSKALAILGAFTPQKPKLRLMEICRATGLKAPTAHRLLGELVEWGALEKLADGQYRIGLRLWEIGSLSPRSRTLREIARPFMQDLYEATRENVHLAVLRDSQVLYVEKFFGRRSIRIPTHIGERLPLHPTSAGKVLLAFSPPAVQDQVLRSRLQRFTPRTITRPGTLGQILTEVRRTGIATAVEELTMGAFSIAAPIVDGEGRTIAALSLVVRSSPNAPDRMGPAVRTAAHGISRMLAQTPDLDIGA</sequence>
<keyword evidence="2" id="KW-0238">DNA-binding</keyword>
<dbReference type="SMART" id="SM00346">
    <property type="entry name" value="HTH_ICLR"/>
    <property type="match status" value="1"/>
</dbReference>
<feature type="domain" description="HTH iclR-type" evidence="4">
    <location>
        <begin position="8"/>
        <end position="69"/>
    </location>
</feature>
<dbReference type="PANTHER" id="PTHR30136:SF24">
    <property type="entry name" value="HTH-TYPE TRANSCRIPTIONAL REPRESSOR ALLR"/>
    <property type="match status" value="1"/>
</dbReference>
<dbReference type="STRING" id="1848.SAMN05443637_110184"/>
<evidence type="ECO:0000256" key="2">
    <source>
        <dbReference type="ARBA" id="ARBA00023125"/>
    </source>
</evidence>
<reference evidence="6 7" key="1">
    <citation type="submission" date="2016-11" db="EMBL/GenBank/DDBJ databases">
        <authorList>
            <person name="Jaros S."/>
            <person name="Januszkiewicz K."/>
            <person name="Wedrychowicz H."/>
        </authorList>
    </citation>
    <scope>NUCLEOTIDE SEQUENCE [LARGE SCALE GENOMIC DNA]</scope>
    <source>
        <strain evidence="6 7">DSM 43832</strain>
    </source>
</reference>
<dbReference type="GO" id="GO:0003677">
    <property type="term" value="F:DNA binding"/>
    <property type="evidence" value="ECO:0007669"/>
    <property type="project" value="UniProtKB-KW"/>
</dbReference>
<dbReference type="PROSITE" id="PS51077">
    <property type="entry name" value="HTH_ICLR"/>
    <property type="match status" value="1"/>
</dbReference>
<dbReference type="Proteomes" id="UP000184363">
    <property type="component" value="Unassembled WGS sequence"/>
</dbReference>
<dbReference type="InterPro" id="IPR036390">
    <property type="entry name" value="WH_DNA-bd_sf"/>
</dbReference>
<dbReference type="Pfam" id="PF09339">
    <property type="entry name" value="HTH_IclR"/>
    <property type="match status" value="1"/>
</dbReference>
<gene>
    <name evidence="6" type="ORF">SAMN05443637_110184</name>
</gene>
<keyword evidence="3" id="KW-0804">Transcription</keyword>
<dbReference type="GO" id="GO:0045892">
    <property type="term" value="P:negative regulation of DNA-templated transcription"/>
    <property type="evidence" value="ECO:0007669"/>
    <property type="project" value="TreeGrafter"/>
</dbReference>
<dbReference type="InterPro" id="IPR036388">
    <property type="entry name" value="WH-like_DNA-bd_sf"/>
</dbReference>
<organism evidence="6 7">
    <name type="scientific">Pseudonocardia thermophila</name>
    <dbReference type="NCBI Taxonomy" id="1848"/>
    <lineage>
        <taxon>Bacteria</taxon>
        <taxon>Bacillati</taxon>
        <taxon>Actinomycetota</taxon>
        <taxon>Actinomycetes</taxon>
        <taxon>Pseudonocardiales</taxon>
        <taxon>Pseudonocardiaceae</taxon>
        <taxon>Pseudonocardia</taxon>
    </lineage>
</organism>
<accession>A0A1M6UMZ6</accession>
<dbReference type="PROSITE" id="PS51078">
    <property type="entry name" value="ICLR_ED"/>
    <property type="match status" value="1"/>
</dbReference>
<dbReference type="Gene3D" id="1.10.10.10">
    <property type="entry name" value="Winged helix-like DNA-binding domain superfamily/Winged helix DNA-binding domain"/>
    <property type="match status" value="1"/>
</dbReference>
<evidence type="ECO:0000256" key="3">
    <source>
        <dbReference type="ARBA" id="ARBA00023163"/>
    </source>
</evidence>
<dbReference type="InterPro" id="IPR005471">
    <property type="entry name" value="Tscrpt_reg_IclR_N"/>
</dbReference>